<dbReference type="Proteomes" id="UP000002280">
    <property type="component" value="Chromosome 3"/>
</dbReference>
<dbReference type="SUPFAM" id="SSF54928">
    <property type="entry name" value="RNA-binding domain, RBD"/>
    <property type="match status" value="1"/>
</dbReference>
<dbReference type="Gene3D" id="3.30.70.330">
    <property type="match status" value="1"/>
</dbReference>
<dbReference type="KEGG" id="mdo:103096117"/>
<dbReference type="AlphaFoldDB" id="A0A5F8HIJ4"/>
<sequence>MTTIPEDIRAILKLPPLTMYQKGKTVNRTQDIRSTFERISKLHRLLPDPLRDVLCSFTSEEDLRENNEFPVFEKILKVKKLPNEIYKITAPNHMPFWRRYMSNKIFEANREFIFRKRPLQGIIMSAVVVRWLERNLRPSLTQEMVTEVLLVFGPIESVTSMGQRSALIIFENIISASRAVSAFPHDGILNRIKCIWFYKYMAKDRKYKCGGKRVVIKIEDVNPQ</sequence>
<name>A0A5F8HIJ4_MONDO</name>
<dbReference type="GeneID" id="103096117"/>
<dbReference type="InterPro" id="IPR035979">
    <property type="entry name" value="RBD_domain_sf"/>
</dbReference>
<keyword evidence="2" id="KW-1185">Reference proteome</keyword>
<dbReference type="PANTHER" id="PTHR35968:SF1">
    <property type="entry name" value="TESTIS EXPRESSED PROTEIN 56"/>
    <property type="match status" value="1"/>
</dbReference>
<evidence type="ECO:0000313" key="1">
    <source>
        <dbReference type="Ensembl" id="ENSMODP00000058953.1"/>
    </source>
</evidence>
<gene>
    <name evidence="1" type="primary">LOC103096117</name>
</gene>
<dbReference type="PANTHER" id="PTHR35968">
    <property type="entry name" value="CHROMOSOME 6 C6ORF201 HOMOLOG"/>
    <property type="match status" value="1"/>
</dbReference>
<dbReference type="GeneTree" id="ENSGT00390000008360"/>
<accession>A0A5F8HIJ4</accession>
<dbReference type="Ensembl" id="ENSMODT00000059063.1">
    <property type="protein sequence ID" value="ENSMODP00000058953.1"/>
    <property type="gene ID" value="ENSMODG00000036689.1"/>
</dbReference>
<proteinExistence type="predicted"/>
<reference evidence="1" key="2">
    <citation type="submission" date="2025-08" db="UniProtKB">
        <authorList>
            <consortium name="Ensembl"/>
        </authorList>
    </citation>
    <scope>IDENTIFICATION</scope>
</reference>
<dbReference type="InParanoid" id="A0A5F8HIJ4"/>
<dbReference type="OrthoDB" id="6077037at2759"/>
<dbReference type="OMA" id="FQCAWQQ"/>
<reference evidence="1" key="3">
    <citation type="submission" date="2025-09" db="UniProtKB">
        <authorList>
            <consortium name="Ensembl"/>
        </authorList>
    </citation>
    <scope>IDENTIFICATION</scope>
</reference>
<dbReference type="Pfam" id="PF15023">
    <property type="entry name" value="DUF4523"/>
    <property type="match status" value="1"/>
</dbReference>
<dbReference type="GO" id="GO:0003676">
    <property type="term" value="F:nucleic acid binding"/>
    <property type="evidence" value="ECO:0007669"/>
    <property type="project" value="InterPro"/>
</dbReference>
<dbReference type="InterPro" id="IPR012677">
    <property type="entry name" value="Nucleotide-bd_a/b_plait_sf"/>
</dbReference>
<protein>
    <submittedName>
        <fullName evidence="1">Uncharacterized protein</fullName>
    </submittedName>
</protein>
<dbReference type="InterPro" id="IPR027827">
    <property type="entry name" value="Tex56"/>
</dbReference>
<organism evidence="1 2">
    <name type="scientific">Monodelphis domestica</name>
    <name type="common">Gray short-tailed opossum</name>
    <dbReference type="NCBI Taxonomy" id="13616"/>
    <lineage>
        <taxon>Eukaryota</taxon>
        <taxon>Metazoa</taxon>
        <taxon>Chordata</taxon>
        <taxon>Craniata</taxon>
        <taxon>Vertebrata</taxon>
        <taxon>Euteleostomi</taxon>
        <taxon>Mammalia</taxon>
        <taxon>Metatheria</taxon>
        <taxon>Didelphimorphia</taxon>
        <taxon>Didelphidae</taxon>
        <taxon>Monodelphis</taxon>
    </lineage>
</organism>
<evidence type="ECO:0000313" key="2">
    <source>
        <dbReference type="Proteomes" id="UP000002280"/>
    </source>
</evidence>
<dbReference type="Bgee" id="ENSMODG00000036689">
    <property type="expression patterns" value="Expressed in spermatid and 13 other cell types or tissues"/>
</dbReference>
<reference evidence="1 2" key="1">
    <citation type="journal article" date="2007" name="Nature">
        <title>Genome of the marsupial Monodelphis domestica reveals innovation in non-coding sequences.</title>
        <authorList>
            <person name="Mikkelsen T.S."/>
            <person name="Wakefield M.J."/>
            <person name="Aken B."/>
            <person name="Amemiya C.T."/>
            <person name="Chang J.L."/>
            <person name="Duke S."/>
            <person name="Garber M."/>
            <person name="Gentles A.J."/>
            <person name="Goodstadt L."/>
            <person name="Heger A."/>
            <person name="Jurka J."/>
            <person name="Kamal M."/>
            <person name="Mauceli E."/>
            <person name="Searle S.M."/>
            <person name="Sharpe T."/>
            <person name="Baker M.L."/>
            <person name="Batzer M.A."/>
            <person name="Benos P.V."/>
            <person name="Belov K."/>
            <person name="Clamp M."/>
            <person name="Cook A."/>
            <person name="Cuff J."/>
            <person name="Das R."/>
            <person name="Davidow L."/>
            <person name="Deakin J.E."/>
            <person name="Fazzari M.J."/>
            <person name="Glass J.L."/>
            <person name="Grabherr M."/>
            <person name="Greally J.M."/>
            <person name="Gu W."/>
            <person name="Hore T.A."/>
            <person name="Huttley G.A."/>
            <person name="Kleber M."/>
            <person name="Jirtle R.L."/>
            <person name="Koina E."/>
            <person name="Lee J.T."/>
            <person name="Mahony S."/>
            <person name="Marra M.A."/>
            <person name="Miller R.D."/>
            <person name="Nicholls R.D."/>
            <person name="Oda M."/>
            <person name="Papenfuss A.T."/>
            <person name="Parra Z.E."/>
            <person name="Pollock D.D."/>
            <person name="Ray D.A."/>
            <person name="Schein J.E."/>
            <person name="Speed T.P."/>
            <person name="Thompson K."/>
            <person name="VandeBerg J.L."/>
            <person name="Wade C.M."/>
            <person name="Walker J.A."/>
            <person name="Waters P.D."/>
            <person name="Webber C."/>
            <person name="Weidman J.R."/>
            <person name="Xie X."/>
            <person name="Zody M.C."/>
            <person name="Baldwin J."/>
            <person name="Abdouelleil A."/>
            <person name="Abdulkadir J."/>
            <person name="Abebe A."/>
            <person name="Abera B."/>
            <person name="Abreu J."/>
            <person name="Acer S.C."/>
            <person name="Aftuck L."/>
            <person name="Alexander A."/>
            <person name="An P."/>
            <person name="Anderson E."/>
            <person name="Anderson S."/>
            <person name="Arachi H."/>
            <person name="Azer M."/>
            <person name="Bachantsang P."/>
            <person name="Barry A."/>
            <person name="Bayul T."/>
            <person name="Berlin A."/>
            <person name="Bessette D."/>
            <person name="Bloom T."/>
            <person name="Bloom T."/>
            <person name="Boguslavskiy L."/>
            <person name="Bonnet C."/>
            <person name="Boukhgalter B."/>
            <person name="Bourzgui I."/>
            <person name="Brown A."/>
            <person name="Cahill P."/>
            <person name="Channer S."/>
            <person name="Cheshatsang Y."/>
            <person name="Chuda L."/>
            <person name="Citroen M."/>
            <person name="Collymore A."/>
            <person name="Cooke P."/>
            <person name="Costello M."/>
            <person name="D'Aco K."/>
            <person name="Daza R."/>
            <person name="De Haan G."/>
            <person name="DeGray S."/>
            <person name="DeMaso C."/>
            <person name="Dhargay N."/>
            <person name="Dooley K."/>
            <person name="Dooley E."/>
            <person name="Doricent M."/>
            <person name="Dorje P."/>
            <person name="Dorjee K."/>
            <person name="Dupes A."/>
            <person name="Elong R."/>
            <person name="Falk J."/>
            <person name="Farina A."/>
            <person name="Faro S."/>
            <person name="Ferguson D."/>
            <person name="Fisher S."/>
            <person name="Foley C.D."/>
            <person name="Franke A."/>
            <person name="Friedrich D."/>
            <person name="Gadbois L."/>
            <person name="Gearin G."/>
            <person name="Gearin C.R."/>
            <person name="Giannoukos G."/>
            <person name="Goode T."/>
            <person name="Graham J."/>
            <person name="Grandbois E."/>
            <person name="Grewal S."/>
            <person name="Gyaltsen K."/>
            <person name="Hafez N."/>
            <person name="Hagos B."/>
            <person name="Hall J."/>
            <person name="Henson C."/>
            <person name="Hollinger A."/>
            <person name="Honan T."/>
            <person name="Huard M.D."/>
            <person name="Hughes L."/>
            <person name="Hurhula B."/>
            <person name="Husby M.E."/>
            <person name="Kamat A."/>
            <person name="Kanga B."/>
            <person name="Kashin S."/>
            <person name="Khazanovich D."/>
            <person name="Kisner P."/>
            <person name="Lance K."/>
            <person name="Lara M."/>
            <person name="Lee W."/>
            <person name="Lennon N."/>
            <person name="Letendre F."/>
            <person name="LeVine R."/>
            <person name="Lipovsky A."/>
            <person name="Liu X."/>
            <person name="Liu J."/>
            <person name="Liu S."/>
            <person name="Lokyitsang T."/>
            <person name="Lokyitsang Y."/>
            <person name="Lubonja R."/>
            <person name="Lui A."/>
            <person name="MacDonald P."/>
            <person name="Magnisalis V."/>
            <person name="Maru K."/>
            <person name="Matthews C."/>
            <person name="McCusker W."/>
            <person name="McDonough S."/>
            <person name="Mehta T."/>
            <person name="Meldrim J."/>
            <person name="Meneus L."/>
            <person name="Mihai O."/>
            <person name="Mihalev A."/>
            <person name="Mihova T."/>
            <person name="Mittelman R."/>
            <person name="Mlenga V."/>
            <person name="Montmayeur A."/>
            <person name="Mulrain L."/>
            <person name="Navidi A."/>
            <person name="Naylor J."/>
            <person name="Negash T."/>
            <person name="Nguyen T."/>
            <person name="Nguyen N."/>
            <person name="Nicol R."/>
            <person name="Norbu C."/>
            <person name="Norbu N."/>
            <person name="Novod N."/>
            <person name="O'Neill B."/>
            <person name="Osman S."/>
            <person name="Markiewicz E."/>
            <person name="Oyono O.L."/>
            <person name="Patti C."/>
            <person name="Phunkhang P."/>
            <person name="Pierre F."/>
            <person name="Priest M."/>
            <person name="Raghuraman S."/>
            <person name="Rege F."/>
            <person name="Reyes R."/>
            <person name="Rise C."/>
            <person name="Rogov P."/>
            <person name="Ross K."/>
            <person name="Ryan E."/>
            <person name="Settipalli S."/>
            <person name="Shea T."/>
            <person name="Sherpa N."/>
            <person name="Shi L."/>
            <person name="Shih D."/>
            <person name="Sparrow T."/>
            <person name="Spaulding J."/>
            <person name="Stalker J."/>
            <person name="Stange-Thomann N."/>
            <person name="Stavropoulos S."/>
            <person name="Stone C."/>
            <person name="Strader C."/>
            <person name="Tesfaye S."/>
            <person name="Thomson T."/>
            <person name="Thoulutsang Y."/>
            <person name="Thoulutsang D."/>
            <person name="Topham K."/>
            <person name="Topping I."/>
            <person name="Tsamla T."/>
            <person name="Vassiliev H."/>
            <person name="Vo A."/>
            <person name="Wangchuk T."/>
            <person name="Wangdi T."/>
            <person name="Weiand M."/>
            <person name="Wilkinson J."/>
            <person name="Wilson A."/>
            <person name="Yadav S."/>
            <person name="Young G."/>
            <person name="Yu Q."/>
            <person name="Zembek L."/>
            <person name="Zhong D."/>
            <person name="Zimmer A."/>
            <person name="Zwirko Z."/>
            <person name="Jaffe D.B."/>
            <person name="Alvarez P."/>
            <person name="Brockman W."/>
            <person name="Butler J."/>
            <person name="Chin C."/>
            <person name="Gnerre S."/>
            <person name="MacCallum I."/>
            <person name="Graves J.A."/>
            <person name="Ponting C.P."/>
            <person name="Breen M."/>
            <person name="Samollow P.B."/>
            <person name="Lander E.S."/>
            <person name="Lindblad-Toh K."/>
        </authorList>
    </citation>
    <scope>NUCLEOTIDE SEQUENCE [LARGE SCALE GENOMIC DNA]</scope>
</reference>
<dbReference type="RefSeq" id="XP_007488082.1">
    <property type="nucleotide sequence ID" value="XM_007488020.3"/>
</dbReference>